<keyword evidence="2" id="KW-1133">Transmembrane helix</keyword>
<keyword evidence="2" id="KW-0812">Transmembrane</keyword>
<dbReference type="InterPro" id="IPR028087">
    <property type="entry name" value="Tad_N"/>
</dbReference>
<keyword evidence="2" id="KW-0472">Membrane</keyword>
<reference evidence="4 5" key="1">
    <citation type="submission" date="2019-03" db="EMBL/GenBank/DDBJ databases">
        <title>Genomic Encyclopedia of Type Strains, Phase IV (KMG-IV): sequencing the most valuable type-strain genomes for metagenomic binning, comparative biology and taxonomic classification.</title>
        <authorList>
            <person name="Goeker M."/>
        </authorList>
    </citation>
    <scope>NUCLEOTIDE SEQUENCE [LARGE SCALE GENOMIC DNA]</scope>
    <source>
        <strain evidence="4 5">DSM 25903</strain>
    </source>
</reference>
<protein>
    <submittedName>
        <fullName evidence="4">Flp pilus assembly protein TadG</fullName>
    </submittedName>
</protein>
<dbReference type="AlphaFoldDB" id="A0A4R7C8Q5"/>
<evidence type="ECO:0000259" key="3">
    <source>
        <dbReference type="Pfam" id="PF13400"/>
    </source>
</evidence>
<accession>A0A4R7C8Q5</accession>
<feature type="domain" description="Putative Flp pilus-assembly TadG-like N-terminal" evidence="3">
    <location>
        <begin position="24"/>
        <end position="67"/>
    </location>
</feature>
<comment type="caution">
    <text evidence="4">The sequence shown here is derived from an EMBL/GenBank/DDBJ whole genome shotgun (WGS) entry which is preliminary data.</text>
</comment>
<dbReference type="Proteomes" id="UP000295122">
    <property type="component" value="Unassembled WGS sequence"/>
</dbReference>
<dbReference type="EMBL" id="SNZR01000011">
    <property type="protein sequence ID" value="TDR94643.1"/>
    <property type="molecule type" value="Genomic_DNA"/>
</dbReference>
<feature type="transmembrane region" description="Helical" evidence="2">
    <location>
        <begin position="26"/>
        <end position="45"/>
    </location>
</feature>
<dbReference type="RefSeq" id="WP_133769515.1">
    <property type="nucleotide sequence ID" value="NZ_SNZR01000011.1"/>
</dbReference>
<keyword evidence="5" id="KW-1185">Reference proteome</keyword>
<proteinExistence type="predicted"/>
<organism evidence="4 5">
    <name type="scientific">Enterovirga rhinocerotis</name>
    <dbReference type="NCBI Taxonomy" id="1339210"/>
    <lineage>
        <taxon>Bacteria</taxon>
        <taxon>Pseudomonadati</taxon>
        <taxon>Pseudomonadota</taxon>
        <taxon>Alphaproteobacteria</taxon>
        <taxon>Hyphomicrobiales</taxon>
        <taxon>Methylobacteriaceae</taxon>
        <taxon>Enterovirga</taxon>
    </lineage>
</organism>
<evidence type="ECO:0000256" key="2">
    <source>
        <dbReference type="SAM" id="Phobius"/>
    </source>
</evidence>
<sequence length="370" mass="40107">MGLCETIRRSGALGAHRFRRDRSGNVAVLFGLSLVPLVGLAGVAVDYSRATELRTFLHRETDATALAIASSDSPNEALSIAAFKARVTTRYGGASGLISQVGTADQWTAGSIYTLTANASIATTLSVVLPGYPRTIPVSVTTAVKRKPPVWAWSLPTVRDMSYEAGDYNRISVYCYDESKKNQSNKGRMLNTLTAISDNGGTDYSKAKLPVCADGETLSYQLRNVRNARTTPANWDKPSAEHYLYYTDTTIEPNSRKMTNTVTGGRESANGTMTMTDLSSAPILETIICTTDVDCKSRNQGGILPNNNETGRTPKTATGACADGKSMYYGWEDRPPTPSGGSDRDYDDIRIVVSCPTLQRIADKEIRIIR</sequence>
<dbReference type="Pfam" id="PF13400">
    <property type="entry name" value="Tad"/>
    <property type="match status" value="1"/>
</dbReference>
<gene>
    <name evidence="4" type="ORF">EV668_1931</name>
</gene>
<evidence type="ECO:0000313" key="4">
    <source>
        <dbReference type="EMBL" id="TDR94643.1"/>
    </source>
</evidence>
<name>A0A4R7C8Q5_9HYPH</name>
<feature type="region of interest" description="Disordered" evidence="1">
    <location>
        <begin position="255"/>
        <end position="274"/>
    </location>
</feature>
<evidence type="ECO:0000313" key="5">
    <source>
        <dbReference type="Proteomes" id="UP000295122"/>
    </source>
</evidence>
<dbReference type="OrthoDB" id="7624353at2"/>
<evidence type="ECO:0000256" key="1">
    <source>
        <dbReference type="SAM" id="MobiDB-lite"/>
    </source>
</evidence>